<dbReference type="RefSeq" id="XP_017024281.1">
    <property type="nucleotide sequence ID" value="XM_017168792.2"/>
</dbReference>
<dbReference type="GO" id="GO:0016485">
    <property type="term" value="P:protein processing"/>
    <property type="evidence" value="ECO:0007669"/>
    <property type="project" value="UniProtKB-ARBA"/>
</dbReference>
<proteinExistence type="predicted"/>
<dbReference type="GeneID" id="108076080"/>
<name>A0A6P4IN72_DROKI</name>
<dbReference type="OrthoDB" id="8440449at2759"/>
<keyword evidence="4 8" id="KW-0378">Hydrolase</keyword>
<dbReference type="Pfam" id="PF00089">
    <property type="entry name" value="Trypsin"/>
    <property type="match status" value="1"/>
</dbReference>
<dbReference type="InterPro" id="IPR018114">
    <property type="entry name" value="TRYPSIN_HIS"/>
</dbReference>
<evidence type="ECO:0000259" key="10">
    <source>
        <dbReference type="PROSITE" id="PS50240"/>
    </source>
</evidence>
<dbReference type="PRINTS" id="PR00722">
    <property type="entry name" value="CHYMOTRYPSIN"/>
</dbReference>
<dbReference type="PROSITE" id="PS00134">
    <property type="entry name" value="TRYPSIN_HIS"/>
    <property type="match status" value="1"/>
</dbReference>
<evidence type="ECO:0000256" key="7">
    <source>
        <dbReference type="ARBA" id="ARBA00023157"/>
    </source>
</evidence>
<feature type="domain" description="Peptidase S1" evidence="10">
    <location>
        <begin position="65"/>
        <end position="298"/>
    </location>
</feature>
<evidence type="ECO:0000256" key="8">
    <source>
        <dbReference type="RuleBase" id="RU363034"/>
    </source>
</evidence>
<dbReference type="GO" id="GO:0004252">
    <property type="term" value="F:serine-type endopeptidase activity"/>
    <property type="evidence" value="ECO:0007669"/>
    <property type="project" value="InterPro"/>
</dbReference>
<dbReference type="GO" id="GO:0005576">
    <property type="term" value="C:extracellular region"/>
    <property type="evidence" value="ECO:0007669"/>
    <property type="project" value="UniProtKB-SubCell"/>
</dbReference>
<evidence type="ECO:0000256" key="5">
    <source>
        <dbReference type="ARBA" id="ARBA00022825"/>
    </source>
</evidence>
<organism evidence="11 12">
    <name type="scientific">Drosophila kikkawai</name>
    <name type="common">Fruit fly</name>
    <dbReference type="NCBI Taxonomy" id="30033"/>
    <lineage>
        <taxon>Eukaryota</taxon>
        <taxon>Metazoa</taxon>
        <taxon>Ecdysozoa</taxon>
        <taxon>Arthropoda</taxon>
        <taxon>Hexapoda</taxon>
        <taxon>Insecta</taxon>
        <taxon>Pterygota</taxon>
        <taxon>Neoptera</taxon>
        <taxon>Endopterygota</taxon>
        <taxon>Diptera</taxon>
        <taxon>Brachycera</taxon>
        <taxon>Muscomorpha</taxon>
        <taxon>Ephydroidea</taxon>
        <taxon>Drosophilidae</taxon>
        <taxon>Drosophila</taxon>
        <taxon>Sophophora</taxon>
    </lineage>
</organism>
<dbReference type="AlphaFoldDB" id="A0A6P4IN72"/>
<evidence type="ECO:0000256" key="9">
    <source>
        <dbReference type="SAM" id="MobiDB-lite"/>
    </source>
</evidence>
<keyword evidence="3 8" id="KW-0645">Protease</keyword>
<evidence type="ECO:0000313" key="12">
    <source>
        <dbReference type="RefSeq" id="XP_017024281.1"/>
    </source>
</evidence>
<dbReference type="PANTHER" id="PTHR24252">
    <property type="entry name" value="ACROSIN-RELATED"/>
    <property type="match status" value="1"/>
</dbReference>
<keyword evidence="5 8" id="KW-0720">Serine protease</keyword>
<dbReference type="Proteomes" id="UP001652661">
    <property type="component" value="Chromosome X"/>
</dbReference>
<dbReference type="InterPro" id="IPR009003">
    <property type="entry name" value="Peptidase_S1_PA"/>
</dbReference>
<evidence type="ECO:0000256" key="2">
    <source>
        <dbReference type="ARBA" id="ARBA00022525"/>
    </source>
</evidence>
<evidence type="ECO:0000256" key="1">
    <source>
        <dbReference type="ARBA" id="ARBA00004613"/>
    </source>
</evidence>
<dbReference type="FunFam" id="2.40.10.10:FF:000047">
    <property type="entry name" value="Trypsin eta"/>
    <property type="match status" value="1"/>
</dbReference>
<dbReference type="Gene3D" id="2.40.10.10">
    <property type="entry name" value="Trypsin-like serine proteases"/>
    <property type="match status" value="1"/>
</dbReference>
<dbReference type="PROSITE" id="PS50240">
    <property type="entry name" value="TRYPSIN_DOM"/>
    <property type="match status" value="1"/>
</dbReference>
<sequence length="322" mass="34320">MGGRKHGQPNVRVPTKNPQRAPPINAPAPLAMPSQTEQAAMGSSTALLLLLATTFALAIADPGKIVNGTAASPGEFPFMVSLRRAKSGHHSCGATLLNSHWVLTAGHCVRGSSPEQLNLQYGSQILERNATQLLRIAGIFLHPGYEPQDKYANDIALLQLEDRVTFGPHVQPVRLPEPRQTTPGNVSVILAGWGLNKTGGSVQEQLQKVQLQVFSDEECSERHQIQLHDSQICAGLPEGGKGQCSGDSGGPLILTSSSSDSTQIGIVSWSKKPCARPPYPGVFTEVSAYVDWIVETVGSSSQPSPLWIGQLIVGRSPPPKLN</sequence>
<keyword evidence="11" id="KW-1185">Reference proteome</keyword>
<keyword evidence="2" id="KW-0964">Secreted</keyword>
<keyword evidence="6" id="KW-0865">Zymogen</keyword>
<dbReference type="SMART" id="SM00020">
    <property type="entry name" value="Tryp_SPc"/>
    <property type="match status" value="1"/>
</dbReference>
<dbReference type="InterPro" id="IPR043504">
    <property type="entry name" value="Peptidase_S1_PA_chymotrypsin"/>
</dbReference>
<evidence type="ECO:0000256" key="6">
    <source>
        <dbReference type="ARBA" id="ARBA00023145"/>
    </source>
</evidence>
<dbReference type="PANTHER" id="PTHR24252:SF7">
    <property type="entry name" value="HYALIN"/>
    <property type="match status" value="1"/>
</dbReference>
<comment type="subcellular location">
    <subcellularLocation>
        <location evidence="1">Secreted</location>
    </subcellularLocation>
</comment>
<dbReference type="InterPro" id="IPR033116">
    <property type="entry name" value="TRYPSIN_SER"/>
</dbReference>
<keyword evidence="7" id="KW-1015">Disulfide bond</keyword>
<protein>
    <submittedName>
        <fullName evidence="12">Trypsin-1</fullName>
    </submittedName>
</protein>
<dbReference type="InterPro" id="IPR001314">
    <property type="entry name" value="Peptidase_S1A"/>
</dbReference>
<evidence type="ECO:0000313" key="11">
    <source>
        <dbReference type="Proteomes" id="UP001652661"/>
    </source>
</evidence>
<feature type="region of interest" description="Disordered" evidence="9">
    <location>
        <begin position="1"/>
        <end position="29"/>
    </location>
</feature>
<evidence type="ECO:0000256" key="3">
    <source>
        <dbReference type="ARBA" id="ARBA00022670"/>
    </source>
</evidence>
<dbReference type="InterPro" id="IPR001254">
    <property type="entry name" value="Trypsin_dom"/>
</dbReference>
<evidence type="ECO:0000256" key="4">
    <source>
        <dbReference type="ARBA" id="ARBA00022801"/>
    </source>
</evidence>
<dbReference type="PROSITE" id="PS00135">
    <property type="entry name" value="TRYPSIN_SER"/>
    <property type="match status" value="1"/>
</dbReference>
<dbReference type="SUPFAM" id="SSF50494">
    <property type="entry name" value="Trypsin-like serine proteases"/>
    <property type="match status" value="1"/>
</dbReference>
<gene>
    <name evidence="12" type="primary">LOC108076080</name>
</gene>
<dbReference type="CDD" id="cd00190">
    <property type="entry name" value="Tryp_SPc"/>
    <property type="match status" value="1"/>
</dbReference>
<accession>A0A6P4IN72</accession>
<reference evidence="12" key="1">
    <citation type="submission" date="2025-08" db="UniProtKB">
        <authorList>
            <consortium name="RefSeq"/>
        </authorList>
    </citation>
    <scope>IDENTIFICATION</scope>
    <source>
        <strain evidence="12">14028-0561.14</strain>
        <tissue evidence="12">Whole fly</tissue>
    </source>
</reference>